<gene>
    <name evidence="1" type="ORF">L915_07343</name>
</gene>
<name>W2GZI5_PHYNI</name>
<dbReference type="EMBL" id="KI685921">
    <property type="protein sequence ID" value="ETK88392.1"/>
    <property type="molecule type" value="Genomic_DNA"/>
</dbReference>
<accession>W2GZI5</accession>
<dbReference type="VEuPathDB" id="FungiDB:PPTG_22731"/>
<proteinExistence type="predicted"/>
<evidence type="ECO:0000313" key="1">
    <source>
        <dbReference type="EMBL" id="ETK88392.1"/>
    </source>
</evidence>
<reference evidence="1" key="1">
    <citation type="submission" date="2013-11" db="EMBL/GenBank/DDBJ databases">
        <title>The Genome Sequence of Phytophthora parasitica CJ02B3.</title>
        <authorList>
            <consortium name="The Broad Institute Genomics Platform"/>
            <person name="Russ C."/>
            <person name="Tyler B."/>
            <person name="Panabieres F."/>
            <person name="Shan W."/>
            <person name="Tripathy S."/>
            <person name="Grunwald N."/>
            <person name="Machado M."/>
            <person name="Johnson C.S."/>
            <person name="Arredondo F."/>
            <person name="Hong C."/>
            <person name="Coffey M."/>
            <person name="Young S.K."/>
            <person name="Zeng Q."/>
            <person name="Gargeya S."/>
            <person name="Fitzgerald M."/>
            <person name="Abouelleil A."/>
            <person name="Alvarado L."/>
            <person name="Chapman S.B."/>
            <person name="Gainer-Dewar J."/>
            <person name="Goldberg J."/>
            <person name="Griggs A."/>
            <person name="Gujja S."/>
            <person name="Hansen M."/>
            <person name="Howarth C."/>
            <person name="Imamovic A."/>
            <person name="Ireland A."/>
            <person name="Larimer J."/>
            <person name="McCowan C."/>
            <person name="Murphy C."/>
            <person name="Pearson M."/>
            <person name="Poon T.W."/>
            <person name="Priest M."/>
            <person name="Roberts A."/>
            <person name="Saif S."/>
            <person name="Shea T."/>
            <person name="Sykes S."/>
            <person name="Wortman J."/>
            <person name="Nusbaum C."/>
            <person name="Birren B."/>
        </authorList>
    </citation>
    <scope>NUCLEOTIDE SEQUENCE [LARGE SCALE GENOMIC DNA]</scope>
    <source>
        <strain evidence="1">CJ02B3</strain>
    </source>
</reference>
<dbReference type="AlphaFoldDB" id="W2GZI5"/>
<organism evidence="1">
    <name type="scientific">Phytophthora nicotianae</name>
    <name type="common">Potato buckeye rot agent</name>
    <name type="synonym">Phytophthora parasitica</name>
    <dbReference type="NCBI Taxonomy" id="4792"/>
    <lineage>
        <taxon>Eukaryota</taxon>
        <taxon>Sar</taxon>
        <taxon>Stramenopiles</taxon>
        <taxon>Oomycota</taxon>
        <taxon>Peronosporomycetes</taxon>
        <taxon>Peronosporales</taxon>
        <taxon>Peronosporaceae</taxon>
        <taxon>Phytophthora</taxon>
    </lineage>
</organism>
<sequence>MSAQQYPPLSKSLVASALFAHVELVTKRNSYPIKLLRLGVRGMALFLQ</sequence>
<protein>
    <submittedName>
        <fullName evidence="1">Uncharacterized protein</fullName>
    </submittedName>
</protein>
<dbReference type="Proteomes" id="UP000053236">
    <property type="component" value="Unassembled WGS sequence"/>
</dbReference>